<feature type="region of interest" description="Disordered" evidence="2">
    <location>
        <begin position="490"/>
        <end position="578"/>
    </location>
</feature>
<name>A0AAJ8BPX9_ASPNG</name>
<feature type="region of interest" description="Disordered" evidence="2">
    <location>
        <begin position="359"/>
        <end position="382"/>
    </location>
</feature>
<feature type="region of interest" description="Disordered" evidence="2">
    <location>
        <begin position="214"/>
        <end position="339"/>
    </location>
</feature>
<evidence type="ECO:0000256" key="3">
    <source>
        <dbReference type="SAM" id="Phobius"/>
    </source>
</evidence>
<feature type="compositionally biased region" description="Polar residues" evidence="2">
    <location>
        <begin position="551"/>
        <end position="562"/>
    </location>
</feature>
<organism evidence="4">
    <name type="scientific">Aspergillus niger</name>
    <dbReference type="NCBI Taxonomy" id="5061"/>
    <lineage>
        <taxon>Eukaryota</taxon>
        <taxon>Fungi</taxon>
        <taxon>Dikarya</taxon>
        <taxon>Ascomycota</taxon>
        <taxon>Pezizomycotina</taxon>
        <taxon>Eurotiomycetes</taxon>
        <taxon>Eurotiomycetidae</taxon>
        <taxon>Eurotiales</taxon>
        <taxon>Aspergillaceae</taxon>
        <taxon>Aspergillus</taxon>
        <taxon>Aspergillus subgen. Circumdati</taxon>
    </lineage>
</organism>
<dbReference type="AlphaFoldDB" id="A0AAJ8BPX9"/>
<evidence type="ECO:0000313" key="4">
    <source>
        <dbReference type="RefSeq" id="XP_059601094.1"/>
    </source>
</evidence>
<evidence type="ECO:0000256" key="2">
    <source>
        <dbReference type="SAM" id="MobiDB-lite"/>
    </source>
</evidence>
<protein>
    <recommendedName>
        <fullName evidence="5">Sex determining protein</fullName>
    </recommendedName>
</protein>
<feature type="region of interest" description="Disordered" evidence="2">
    <location>
        <begin position="141"/>
        <end position="189"/>
    </location>
</feature>
<sequence length="729" mass="80905">MFHSLIVLLGRWFGCFLDLLCIVGVLTVYLYIYLSGPLLKGEGQCHVAAVLELDEHKSCAISFVQHLDSIFYHGCIVYMPKREVTVVVGLPSAEKYTPGPDRRGLFACQPSKLQIRPSNFHFDFDFDLRLSFSSFFPLQSPARRHRTDSPVSQTMSMYPWHGSTTNAAAASSGPRIDSPSSTTQSSLQVPGLRWLPSMISRATPLPTLSSSNLRIAQQQHQQQHPSPQPSQTPPQPQPQPQTPLSHPHPHSNQHNNQPARPQTRQPGPAVIDSRSQQPLTEALESEASDHTDPGARDPTHTDALADPDYGTSPDNLAQGRNISRQSGHRPTTTAGIMPNGTAANRAALHAAAASIVRPYPMEDHDDDPDGAPNGDRSRKHGKRLTTLEEVSLFNICNRHASEFGQRSNLCKWWMTVTEEFTQDQGHPYSWHSVRRKVELVTKQRMKFLDEQRDKGADASEDLSNPRWRAAVDAWIPTWRRWEDAEARRIEKRDSRKPRKRKDRPWDTWTMSPSDEWKGTTSPLPTVSQHQPGPVTPVSQSTVRLPPGFDSMFSNQGLQTPSPAISVPDGLATQQRATPSTTVAAAAAAAAAAATNNPPSGTDNSMMSAMLETLGKLNRHLDSVNTQPTSSAIKKPTSPSRSRAREQRRDAQPAELNTTTNNAPPASVAQTGLTHLSSDFINKLKDELRQEMRAEVRAELEKDRATLEEKLDSVQRTQEMILEMLRQEPA</sequence>
<feature type="compositionally biased region" description="Polar residues" evidence="2">
    <location>
        <begin position="508"/>
        <end position="542"/>
    </location>
</feature>
<feature type="compositionally biased region" description="Pro residues" evidence="2">
    <location>
        <begin position="226"/>
        <end position="241"/>
    </location>
</feature>
<feature type="compositionally biased region" description="Polar residues" evidence="2">
    <location>
        <begin position="622"/>
        <end position="640"/>
    </location>
</feature>
<dbReference type="GeneID" id="4982222"/>
<keyword evidence="1" id="KW-0175">Coiled coil</keyword>
<feature type="compositionally biased region" description="Polar residues" evidence="2">
    <location>
        <begin position="654"/>
        <end position="668"/>
    </location>
</feature>
<feature type="compositionally biased region" description="Basic and acidic residues" evidence="2">
    <location>
        <begin position="642"/>
        <end position="651"/>
    </location>
</feature>
<proteinExistence type="predicted"/>
<reference evidence="4" key="1">
    <citation type="submission" date="2025-02" db="EMBL/GenBank/DDBJ databases">
        <authorList>
            <consortium name="NCBI Genome Project"/>
        </authorList>
    </citation>
    <scope>NUCLEOTIDE SEQUENCE</scope>
</reference>
<evidence type="ECO:0000256" key="1">
    <source>
        <dbReference type="SAM" id="Coils"/>
    </source>
</evidence>
<feature type="coiled-coil region" evidence="1">
    <location>
        <begin position="680"/>
        <end position="716"/>
    </location>
</feature>
<dbReference type="VEuPathDB" id="FungiDB:An07g09540"/>
<dbReference type="RefSeq" id="XP_059601094.1">
    <property type="nucleotide sequence ID" value="XM_059748711.1"/>
</dbReference>
<accession>A0AAJ8BPX9</accession>
<feature type="compositionally biased region" description="Polar residues" evidence="2">
    <location>
        <begin position="178"/>
        <end position="188"/>
    </location>
</feature>
<keyword evidence="3" id="KW-0812">Transmembrane</keyword>
<keyword evidence="3" id="KW-1133">Transmembrane helix</keyword>
<keyword evidence="3" id="KW-0472">Membrane</keyword>
<feature type="transmembrane region" description="Helical" evidence="3">
    <location>
        <begin position="12"/>
        <end position="34"/>
    </location>
</feature>
<feature type="compositionally biased region" description="Basic and acidic residues" evidence="2">
    <location>
        <begin position="287"/>
        <end position="300"/>
    </location>
</feature>
<reference evidence="4" key="2">
    <citation type="submission" date="2025-08" db="UniProtKB">
        <authorList>
            <consortium name="RefSeq"/>
        </authorList>
    </citation>
    <scope>IDENTIFICATION</scope>
</reference>
<feature type="compositionally biased region" description="Polar residues" evidence="2">
    <location>
        <begin position="149"/>
        <end position="166"/>
    </location>
</feature>
<feature type="compositionally biased region" description="Polar residues" evidence="2">
    <location>
        <begin position="312"/>
        <end position="334"/>
    </location>
</feature>
<dbReference type="KEGG" id="ang:An07g09540"/>
<feature type="compositionally biased region" description="Low complexity" evidence="2">
    <location>
        <begin position="242"/>
        <end position="258"/>
    </location>
</feature>
<gene>
    <name evidence="4" type="ORF">An07g09540</name>
</gene>
<evidence type="ECO:0008006" key="5">
    <source>
        <dbReference type="Google" id="ProtNLM"/>
    </source>
</evidence>
<feature type="region of interest" description="Disordered" evidence="2">
    <location>
        <begin position="621"/>
        <end position="668"/>
    </location>
</feature>